<dbReference type="Proteomes" id="UP000000305">
    <property type="component" value="Unassembled WGS sequence"/>
</dbReference>
<dbReference type="OMA" id="RLWSFNR"/>
<dbReference type="InterPro" id="IPR020472">
    <property type="entry name" value="WD40_PAC1"/>
</dbReference>
<feature type="repeat" description="WD" evidence="3">
    <location>
        <begin position="291"/>
        <end position="332"/>
    </location>
</feature>
<protein>
    <submittedName>
        <fullName evidence="4">Uncharacterized protein</fullName>
    </submittedName>
</protein>
<evidence type="ECO:0000256" key="1">
    <source>
        <dbReference type="ARBA" id="ARBA00022574"/>
    </source>
</evidence>
<dbReference type="InterPro" id="IPR036322">
    <property type="entry name" value="WD40_repeat_dom_sf"/>
</dbReference>
<keyword evidence="1 3" id="KW-0853">WD repeat</keyword>
<dbReference type="PROSITE" id="PS00678">
    <property type="entry name" value="WD_REPEATS_1"/>
    <property type="match status" value="3"/>
</dbReference>
<gene>
    <name evidence="4" type="ORF">DAPPUDRAFT_306381</name>
</gene>
<dbReference type="GO" id="GO:0006367">
    <property type="term" value="P:transcription initiation at RNA polymerase II promoter"/>
    <property type="evidence" value="ECO:0000318"/>
    <property type="project" value="GO_Central"/>
</dbReference>
<dbReference type="AlphaFoldDB" id="E9FYD6"/>
<feature type="repeat" description="WD" evidence="3">
    <location>
        <begin position="249"/>
        <end position="280"/>
    </location>
</feature>
<dbReference type="PRINTS" id="PR00320">
    <property type="entry name" value="GPROTEINBRPT"/>
</dbReference>
<dbReference type="InterPro" id="IPR001680">
    <property type="entry name" value="WD40_rpt"/>
</dbReference>
<dbReference type="GO" id="GO:0000124">
    <property type="term" value="C:SAGA complex"/>
    <property type="evidence" value="ECO:0000318"/>
    <property type="project" value="GO_Central"/>
</dbReference>
<dbReference type="GO" id="GO:0005669">
    <property type="term" value="C:transcription factor TFIID complex"/>
    <property type="evidence" value="ECO:0000318"/>
    <property type="project" value="GO_Central"/>
</dbReference>
<evidence type="ECO:0000313" key="5">
    <source>
        <dbReference type="Proteomes" id="UP000000305"/>
    </source>
</evidence>
<dbReference type="InParanoid" id="E9FYD6"/>
<dbReference type="SUPFAM" id="SSF50978">
    <property type="entry name" value="WD40 repeat-like"/>
    <property type="match status" value="1"/>
</dbReference>
<dbReference type="STRING" id="6669.E9FYD6"/>
<dbReference type="Pfam" id="PF00400">
    <property type="entry name" value="WD40"/>
    <property type="match status" value="5"/>
</dbReference>
<dbReference type="eggNOG" id="KOG0263">
    <property type="taxonomic scope" value="Eukaryota"/>
</dbReference>
<dbReference type="InterPro" id="IPR015943">
    <property type="entry name" value="WD40/YVTN_repeat-like_dom_sf"/>
</dbReference>
<dbReference type="KEGG" id="dpx:DAPPUDRAFT_306381"/>
<dbReference type="InterPro" id="IPR019775">
    <property type="entry name" value="WD40_repeat_CS"/>
</dbReference>
<feature type="repeat" description="WD" evidence="3">
    <location>
        <begin position="207"/>
        <end position="248"/>
    </location>
</feature>
<dbReference type="EMBL" id="GL732527">
    <property type="protein sequence ID" value="EFX87789.1"/>
    <property type="molecule type" value="Genomic_DNA"/>
</dbReference>
<keyword evidence="5" id="KW-1185">Reference proteome</keyword>
<organism evidence="4 5">
    <name type="scientific">Daphnia pulex</name>
    <name type="common">Water flea</name>
    <dbReference type="NCBI Taxonomy" id="6669"/>
    <lineage>
        <taxon>Eukaryota</taxon>
        <taxon>Metazoa</taxon>
        <taxon>Ecdysozoa</taxon>
        <taxon>Arthropoda</taxon>
        <taxon>Crustacea</taxon>
        <taxon>Branchiopoda</taxon>
        <taxon>Diplostraca</taxon>
        <taxon>Cladocera</taxon>
        <taxon>Anomopoda</taxon>
        <taxon>Daphniidae</taxon>
        <taxon>Daphnia</taxon>
    </lineage>
</organism>
<dbReference type="HOGENOM" id="CLU_005884_3_0_1"/>
<evidence type="ECO:0000256" key="3">
    <source>
        <dbReference type="PROSITE-ProRule" id="PRU00221"/>
    </source>
</evidence>
<accession>E9FYD6</accession>
<feature type="repeat" description="WD" evidence="3">
    <location>
        <begin position="375"/>
        <end position="415"/>
    </location>
</feature>
<dbReference type="PROSITE" id="PS50082">
    <property type="entry name" value="WD_REPEATS_2"/>
    <property type="match status" value="5"/>
</dbReference>
<dbReference type="CDD" id="cd00200">
    <property type="entry name" value="WD40"/>
    <property type="match status" value="1"/>
</dbReference>
<dbReference type="OrthoDB" id="10266330at2759"/>
<proteinExistence type="predicted"/>
<dbReference type="PANTHER" id="PTHR19879">
    <property type="entry name" value="TRANSCRIPTION INITIATION FACTOR TFIID"/>
    <property type="match status" value="1"/>
</dbReference>
<dbReference type="PANTHER" id="PTHR19879:SF1">
    <property type="entry name" value="CANNONBALL-RELATED"/>
    <property type="match status" value="1"/>
</dbReference>
<reference evidence="4 5" key="1">
    <citation type="journal article" date="2011" name="Science">
        <title>The ecoresponsive genome of Daphnia pulex.</title>
        <authorList>
            <person name="Colbourne J.K."/>
            <person name="Pfrender M.E."/>
            <person name="Gilbert D."/>
            <person name="Thomas W.K."/>
            <person name="Tucker A."/>
            <person name="Oakley T.H."/>
            <person name="Tokishita S."/>
            <person name="Aerts A."/>
            <person name="Arnold G.J."/>
            <person name="Basu M.K."/>
            <person name="Bauer D.J."/>
            <person name="Caceres C.E."/>
            <person name="Carmel L."/>
            <person name="Casola C."/>
            <person name="Choi J.H."/>
            <person name="Detter J.C."/>
            <person name="Dong Q."/>
            <person name="Dusheyko S."/>
            <person name="Eads B.D."/>
            <person name="Frohlich T."/>
            <person name="Geiler-Samerotte K.A."/>
            <person name="Gerlach D."/>
            <person name="Hatcher P."/>
            <person name="Jogdeo S."/>
            <person name="Krijgsveld J."/>
            <person name="Kriventseva E.V."/>
            <person name="Kultz D."/>
            <person name="Laforsch C."/>
            <person name="Lindquist E."/>
            <person name="Lopez J."/>
            <person name="Manak J.R."/>
            <person name="Muller J."/>
            <person name="Pangilinan J."/>
            <person name="Patwardhan R.P."/>
            <person name="Pitluck S."/>
            <person name="Pritham E.J."/>
            <person name="Rechtsteiner A."/>
            <person name="Rho M."/>
            <person name="Rogozin I.B."/>
            <person name="Sakarya O."/>
            <person name="Salamov A."/>
            <person name="Schaack S."/>
            <person name="Shapiro H."/>
            <person name="Shiga Y."/>
            <person name="Skalitzky C."/>
            <person name="Smith Z."/>
            <person name="Souvorov A."/>
            <person name="Sung W."/>
            <person name="Tang Z."/>
            <person name="Tsuchiya D."/>
            <person name="Tu H."/>
            <person name="Vos H."/>
            <person name="Wang M."/>
            <person name="Wolf Y.I."/>
            <person name="Yamagata H."/>
            <person name="Yamada T."/>
            <person name="Ye Y."/>
            <person name="Shaw J.R."/>
            <person name="Andrews J."/>
            <person name="Crease T.J."/>
            <person name="Tang H."/>
            <person name="Lucas S.M."/>
            <person name="Robertson H.M."/>
            <person name="Bork P."/>
            <person name="Koonin E.V."/>
            <person name="Zdobnov E.M."/>
            <person name="Grigoriev I.V."/>
            <person name="Lynch M."/>
            <person name="Boore J.L."/>
        </authorList>
    </citation>
    <scope>NUCLEOTIDE SEQUENCE [LARGE SCALE GENOMIC DNA]</scope>
</reference>
<evidence type="ECO:0000313" key="4">
    <source>
        <dbReference type="EMBL" id="EFX87789.1"/>
    </source>
</evidence>
<sequence>MNVSGNMIGARGFYTRNQSNFLKVPELRKMAEKFCSENNSHFILELSSESFEVLHSYIGSNDHPLLQQLLNTTLEVNIIKSKIDTSNANQANPKTIVDSSNMEEVHGLLAAISRLKEVPPTAPLLKLYSIDTGQRKMSAASASPCENYLSCGFQDSSVAIWDVKKLRSPSKSDLTRLDLSEACAISIYHPATSAPLPTESDSSVSVCLGHSGPVYATQFTPTNSHVLSCSDDTTLRLWEISSMENVFVYRGHTYPVWDVNISQNGQFFASASQDRTAKIWMFDRTYPLRILAGHTADVDCVTFHPNGLYLATGSADSCVRMWNVAEGKTVRILVGHCGTVLSIAFSPCGTLLASAGEDHRVIVWDVAAGRILHDYTGHQYVVHGLVWISEHVLCSYSADGNIRVWNVAHPSTSSVTPASQLQQQELASYQVASPAKIVHLGRGSRDSLVCIAASD</sequence>
<dbReference type="PROSITE" id="PS50294">
    <property type="entry name" value="WD_REPEATS_REGION"/>
    <property type="match status" value="4"/>
</dbReference>
<keyword evidence="2" id="KW-0677">Repeat</keyword>
<evidence type="ECO:0000256" key="2">
    <source>
        <dbReference type="ARBA" id="ARBA00022737"/>
    </source>
</evidence>
<dbReference type="PhylomeDB" id="E9FYD6"/>
<dbReference type="Gene3D" id="2.130.10.10">
    <property type="entry name" value="YVTN repeat-like/Quinoprotein amine dehydrogenase"/>
    <property type="match status" value="2"/>
</dbReference>
<name>E9FYD6_DAPPU</name>
<feature type="repeat" description="WD" evidence="3">
    <location>
        <begin position="333"/>
        <end position="374"/>
    </location>
</feature>
<dbReference type="SMART" id="SM00320">
    <property type="entry name" value="WD40"/>
    <property type="match status" value="6"/>
</dbReference>